<name>A0A9D3VEY5_9ROSI</name>
<evidence type="ECO:0000313" key="3">
    <source>
        <dbReference type="Proteomes" id="UP000828251"/>
    </source>
</evidence>
<gene>
    <name evidence="2" type="ORF">J1N35_021554</name>
</gene>
<comment type="caution">
    <text evidence="2">The sequence shown here is derived from an EMBL/GenBank/DDBJ whole genome shotgun (WGS) entry which is preliminary data.</text>
</comment>
<dbReference type="EMBL" id="JAIQCV010000007">
    <property type="protein sequence ID" value="KAH1081793.1"/>
    <property type="molecule type" value="Genomic_DNA"/>
</dbReference>
<organism evidence="2 3">
    <name type="scientific">Gossypium stocksii</name>
    <dbReference type="NCBI Taxonomy" id="47602"/>
    <lineage>
        <taxon>Eukaryota</taxon>
        <taxon>Viridiplantae</taxon>
        <taxon>Streptophyta</taxon>
        <taxon>Embryophyta</taxon>
        <taxon>Tracheophyta</taxon>
        <taxon>Spermatophyta</taxon>
        <taxon>Magnoliopsida</taxon>
        <taxon>eudicotyledons</taxon>
        <taxon>Gunneridae</taxon>
        <taxon>Pentapetalae</taxon>
        <taxon>rosids</taxon>
        <taxon>malvids</taxon>
        <taxon>Malvales</taxon>
        <taxon>Malvaceae</taxon>
        <taxon>Malvoideae</taxon>
        <taxon>Gossypium</taxon>
    </lineage>
</organism>
<protein>
    <submittedName>
        <fullName evidence="2">Uncharacterized protein</fullName>
    </submittedName>
</protein>
<proteinExistence type="predicted"/>
<accession>A0A9D3VEY5</accession>
<feature type="region of interest" description="Disordered" evidence="1">
    <location>
        <begin position="1"/>
        <end position="26"/>
    </location>
</feature>
<dbReference type="AlphaFoldDB" id="A0A9D3VEY5"/>
<reference evidence="2 3" key="1">
    <citation type="journal article" date="2021" name="Plant Biotechnol. J.">
        <title>Multi-omics assisted identification of the key and species-specific regulatory components of drought-tolerant mechanisms in Gossypium stocksii.</title>
        <authorList>
            <person name="Yu D."/>
            <person name="Ke L."/>
            <person name="Zhang D."/>
            <person name="Wu Y."/>
            <person name="Sun Y."/>
            <person name="Mei J."/>
            <person name="Sun J."/>
            <person name="Sun Y."/>
        </authorList>
    </citation>
    <scope>NUCLEOTIDE SEQUENCE [LARGE SCALE GENOMIC DNA]</scope>
    <source>
        <strain evidence="3">cv. E1</strain>
        <tissue evidence="2">Leaf</tissue>
    </source>
</reference>
<dbReference type="Proteomes" id="UP000828251">
    <property type="component" value="Unassembled WGS sequence"/>
</dbReference>
<feature type="compositionally biased region" description="Gly residues" evidence="1">
    <location>
        <begin position="14"/>
        <end position="24"/>
    </location>
</feature>
<keyword evidence="3" id="KW-1185">Reference proteome</keyword>
<evidence type="ECO:0000256" key="1">
    <source>
        <dbReference type="SAM" id="MobiDB-lite"/>
    </source>
</evidence>
<sequence>MEKGLRDGIFGTPGQSGGFGGPGQYVGLSEATPTHFPCGPSWGGWPPLQNFALSLSHIRATAGPNLRHSLFGPNANYVRFEGSLGPGQGFGHTTSMLNNGSGVLW</sequence>
<evidence type="ECO:0000313" key="2">
    <source>
        <dbReference type="EMBL" id="KAH1081793.1"/>
    </source>
</evidence>